<dbReference type="AlphaFoldDB" id="A0A5S3N8N3"/>
<dbReference type="Proteomes" id="UP000307140">
    <property type="component" value="Unassembled WGS sequence"/>
</dbReference>
<dbReference type="InterPro" id="IPR013783">
    <property type="entry name" value="Ig-like_fold"/>
</dbReference>
<evidence type="ECO:0000259" key="2">
    <source>
        <dbReference type="Pfam" id="PF06580"/>
    </source>
</evidence>
<dbReference type="Gene3D" id="3.30.565.10">
    <property type="entry name" value="Histidine kinase-like ATPase, C-terminal domain"/>
    <property type="match status" value="1"/>
</dbReference>
<evidence type="ECO:0000256" key="1">
    <source>
        <dbReference type="SAM" id="Phobius"/>
    </source>
</evidence>
<feature type="domain" description="Signal transduction histidine kinase internal region" evidence="2">
    <location>
        <begin position="476"/>
        <end position="549"/>
    </location>
</feature>
<dbReference type="PANTHER" id="PTHR34220:SF7">
    <property type="entry name" value="SENSOR HISTIDINE KINASE YPDA"/>
    <property type="match status" value="1"/>
</dbReference>
<dbReference type="PANTHER" id="PTHR34220">
    <property type="entry name" value="SENSOR HISTIDINE KINASE YPDA"/>
    <property type="match status" value="1"/>
</dbReference>
<dbReference type="GO" id="GO:0016020">
    <property type="term" value="C:membrane"/>
    <property type="evidence" value="ECO:0007669"/>
    <property type="project" value="InterPro"/>
</dbReference>
<organism evidence="3 4">
    <name type="scientific">Polaribacter aestuariivivens</name>
    <dbReference type="NCBI Taxonomy" id="2304626"/>
    <lineage>
        <taxon>Bacteria</taxon>
        <taxon>Pseudomonadati</taxon>
        <taxon>Bacteroidota</taxon>
        <taxon>Flavobacteriia</taxon>
        <taxon>Flavobacteriales</taxon>
        <taxon>Flavobacteriaceae</taxon>
    </lineage>
</organism>
<comment type="caution">
    <text evidence="3">The sequence shown here is derived from an EMBL/GenBank/DDBJ whole genome shotgun (WGS) entry which is preliminary data.</text>
</comment>
<keyword evidence="1" id="KW-0812">Transmembrane</keyword>
<reference evidence="3 4" key="1">
    <citation type="submission" date="2019-05" db="EMBL/GenBank/DDBJ databases">
        <title>Polaribacter aestuariivivens sp. nov., isolated from a tidal flat.</title>
        <authorList>
            <person name="Yoon J.-H."/>
        </authorList>
    </citation>
    <scope>NUCLEOTIDE SEQUENCE [LARGE SCALE GENOMIC DNA]</scope>
    <source>
        <strain evidence="3 4">DBTF-3</strain>
    </source>
</reference>
<dbReference type="Pfam" id="PF06580">
    <property type="entry name" value="His_kinase"/>
    <property type="match status" value="1"/>
</dbReference>
<feature type="transmembrane region" description="Helical" evidence="1">
    <location>
        <begin position="430"/>
        <end position="452"/>
    </location>
</feature>
<name>A0A5S3N8N3_9FLAO</name>
<dbReference type="InterPro" id="IPR015943">
    <property type="entry name" value="WD40/YVTN_repeat-like_dom_sf"/>
</dbReference>
<evidence type="ECO:0000313" key="3">
    <source>
        <dbReference type="EMBL" id="TMM31382.1"/>
    </source>
</evidence>
<dbReference type="GO" id="GO:0000155">
    <property type="term" value="F:phosphorelay sensor kinase activity"/>
    <property type="evidence" value="ECO:0007669"/>
    <property type="project" value="InterPro"/>
</dbReference>
<evidence type="ECO:0000313" key="4">
    <source>
        <dbReference type="Proteomes" id="UP000307140"/>
    </source>
</evidence>
<dbReference type="OrthoDB" id="9809670at2"/>
<dbReference type="EMBL" id="VANR01000002">
    <property type="protein sequence ID" value="TMM31382.1"/>
    <property type="molecule type" value="Genomic_DNA"/>
</dbReference>
<dbReference type="Gene3D" id="2.130.10.10">
    <property type="entry name" value="YVTN repeat-like/Quinoprotein amine dehydrogenase"/>
    <property type="match status" value="1"/>
</dbReference>
<dbReference type="Gene3D" id="2.60.40.10">
    <property type="entry name" value="Immunoglobulins"/>
    <property type="match status" value="1"/>
</dbReference>
<sequence length="680" mass="78301">MKISQSFFLSTSYYCTKVIKIFTLVFLLLLINFSNAQENSFEKIVAFKNFKNHTITAIDQDTYYHIWFATNKTLLKFDGEELKKNDFKIGESSENIQTIFTKGDSIFIGKNKNLHLKTHNQLLTFNAKSVNKIFEFKDEIFVGSNQGLLHFRQNYLQPLKTTYNLDFSVINDIIYYNKNFIVASNSGLWILDDLINPKQINTVSKGNYSSLLKVNEKLYVLKNNSIIQKLNNNELENIYSKNNISSILLIENKIYATSENEGIDIFNANSFIFEKRLNKYNSNLNSNRINAVFEDAEQNIFIATEGGLFIKKNKSPTKKAPLQIVDFTVNYISIDSINTNSYNKILQLNANENNISFLLESISISHPKSIEFRYKLGDTFSPWSSNKQVNFASLKPGKYNFIAESRFKNSTKTTKKEFSFFIATPFYKKVWFLIFCAVLLCLILAGTVEIYIRKINKKNQQKVAALKLENHLLSLEQKALQLQMNPHFIFNVLNGIKALGNSDNKTTLNKTISNFSILLRSVLNNSRLEEISLKEEITTLNTYLELEQQMSSKLFQFSIETKLNNIDTDEILIPPMLVQPFVENAVKHGISQVSNQGKINIIFEVKNQFLKCSVIDNGVGIYQSQKRKVNNKHKSIAVKVTKERIENISKHSAFTMEEIKDNNDVKGTKIWFKIPLKTDY</sequence>
<protein>
    <recommendedName>
        <fullName evidence="2">Signal transduction histidine kinase internal region domain-containing protein</fullName>
    </recommendedName>
</protein>
<accession>A0A5S3N8N3</accession>
<dbReference type="InterPro" id="IPR036890">
    <property type="entry name" value="HATPase_C_sf"/>
</dbReference>
<dbReference type="InterPro" id="IPR010559">
    <property type="entry name" value="Sig_transdc_His_kin_internal"/>
</dbReference>
<dbReference type="SUPFAM" id="SSF55874">
    <property type="entry name" value="ATPase domain of HSP90 chaperone/DNA topoisomerase II/histidine kinase"/>
    <property type="match status" value="1"/>
</dbReference>
<gene>
    <name evidence="3" type="ORF">FDT66_05295</name>
</gene>
<keyword evidence="4" id="KW-1185">Reference proteome</keyword>
<keyword evidence="1" id="KW-0472">Membrane</keyword>
<keyword evidence="1" id="KW-1133">Transmembrane helix</keyword>
<dbReference type="InterPro" id="IPR050640">
    <property type="entry name" value="Bact_2-comp_sensor_kinase"/>
</dbReference>
<proteinExistence type="predicted"/>